<keyword evidence="1" id="KW-0472">Membrane</keyword>
<feature type="transmembrane region" description="Helical" evidence="1">
    <location>
        <begin position="153"/>
        <end position="172"/>
    </location>
</feature>
<proteinExistence type="predicted"/>
<accession>A0ABP9QTH4</accession>
<organism evidence="2 3">
    <name type="scientific">Pseudonocardia eucalypti</name>
    <dbReference type="NCBI Taxonomy" id="648755"/>
    <lineage>
        <taxon>Bacteria</taxon>
        <taxon>Bacillati</taxon>
        <taxon>Actinomycetota</taxon>
        <taxon>Actinomycetes</taxon>
        <taxon>Pseudonocardiales</taxon>
        <taxon>Pseudonocardiaceae</taxon>
        <taxon>Pseudonocardia</taxon>
    </lineage>
</organism>
<feature type="transmembrane region" description="Helical" evidence="1">
    <location>
        <begin position="6"/>
        <end position="24"/>
    </location>
</feature>
<protein>
    <submittedName>
        <fullName evidence="2">DUF5134 domain-containing protein</fullName>
    </submittedName>
</protein>
<name>A0ABP9QTH4_9PSEU</name>
<evidence type="ECO:0000256" key="1">
    <source>
        <dbReference type="SAM" id="Phobius"/>
    </source>
</evidence>
<sequence length="238" mass="24766">MIPSLWLSFALTALFAVTGGYALLRWASLRAGVATHHGDQVAELGHLVMSAAMIAMVWAYGGPTGDVAQIVLFGLLGLYFLARRLGDRRATHPGCPASEQHLLMSVAMVWMVAGMPLLMGGGTGSAGGGGHHHGGAAETAEAVPAPSAPTPGWAFWLTVLFIVALAASGLFWTRRALTASRDGEPGDDERRSLVLVGAPGGTSVATRPRTLRLLGPRADAVCHLGMSLGMAVMFLTML</sequence>
<dbReference type="EMBL" id="BAABJP010000036">
    <property type="protein sequence ID" value="GAA5166786.1"/>
    <property type="molecule type" value="Genomic_DNA"/>
</dbReference>
<gene>
    <name evidence="2" type="ORF">GCM10023321_58460</name>
</gene>
<evidence type="ECO:0000313" key="2">
    <source>
        <dbReference type="EMBL" id="GAA5166786.1"/>
    </source>
</evidence>
<dbReference type="Proteomes" id="UP001428817">
    <property type="component" value="Unassembled WGS sequence"/>
</dbReference>
<evidence type="ECO:0000313" key="3">
    <source>
        <dbReference type="Proteomes" id="UP001428817"/>
    </source>
</evidence>
<keyword evidence="1" id="KW-1133">Transmembrane helix</keyword>
<comment type="caution">
    <text evidence="2">The sequence shown here is derived from an EMBL/GenBank/DDBJ whole genome shotgun (WGS) entry which is preliminary data.</text>
</comment>
<dbReference type="InterPro" id="IPR033458">
    <property type="entry name" value="DUF5134"/>
</dbReference>
<reference evidence="3" key="1">
    <citation type="journal article" date="2019" name="Int. J. Syst. Evol. Microbiol.">
        <title>The Global Catalogue of Microorganisms (GCM) 10K type strain sequencing project: providing services to taxonomists for standard genome sequencing and annotation.</title>
        <authorList>
            <consortium name="The Broad Institute Genomics Platform"/>
            <consortium name="The Broad Institute Genome Sequencing Center for Infectious Disease"/>
            <person name="Wu L."/>
            <person name="Ma J."/>
        </authorList>
    </citation>
    <scope>NUCLEOTIDE SEQUENCE [LARGE SCALE GENOMIC DNA]</scope>
    <source>
        <strain evidence="3">JCM 18303</strain>
    </source>
</reference>
<keyword evidence="1" id="KW-0812">Transmembrane</keyword>
<feature type="transmembrane region" description="Helical" evidence="1">
    <location>
        <begin position="102"/>
        <end position="119"/>
    </location>
</feature>
<dbReference type="Pfam" id="PF17197">
    <property type="entry name" value="DUF5134"/>
    <property type="match status" value="1"/>
</dbReference>
<keyword evidence="3" id="KW-1185">Reference proteome</keyword>
<feature type="transmembrane region" description="Helical" evidence="1">
    <location>
        <begin position="67"/>
        <end position="82"/>
    </location>
</feature>